<keyword evidence="3" id="KW-1185">Reference proteome</keyword>
<dbReference type="OrthoDB" id="2786627at2"/>
<organism evidence="2 3">
    <name type="scientific">Brevibacillus panacihumi W25</name>
    <dbReference type="NCBI Taxonomy" id="1408254"/>
    <lineage>
        <taxon>Bacteria</taxon>
        <taxon>Bacillati</taxon>
        <taxon>Bacillota</taxon>
        <taxon>Bacilli</taxon>
        <taxon>Bacillales</taxon>
        <taxon>Paenibacillaceae</taxon>
        <taxon>Brevibacillus</taxon>
    </lineage>
</organism>
<dbReference type="Proteomes" id="UP000017973">
    <property type="component" value="Unassembled WGS sequence"/>
</dbReference>
<dbReference type="Pfam" id="PF05144">
    <property type="entry name" value="Phage_CRI"/>
    <property type="match status" value="1"/>
</dbReference>
<dbReference type="PATRIC" id="fig|1408254.3.peg.5210"/>
<gene>
    <name evidence="2" type="ORF">T458_26845</name>
</gene>
<sequence>MIHTAQFYILLEDAEVSTLCRRFNQDISLLPHAIDTYFEGFKTVFRRYGSCWWMFVYIDFIKMLGKPDIWEDDVPAICEKMNAYLNKLFDSYGKEFTLIRLDYRIDAVIPDPEHRKLLLKLYKKTTEQYGFKLKNAHYPTTIYFNSNSVKVICYDKESERNAKGEEILPYERNVLRFEVSILNRHLNYMKHAYGLEKRLESYVTAEFWMKYMKGSLCPIFYKGNYYKVTIASQIIQESNLKERDKHNLRQFLCDVSKHGVSGIRNLESTRENGVKKPVYSDYLIRKYINMLASLEINPLLIPKNQSIKLGKEKCIRNPIQFYLQQEKPIHF</sequence>
<comment type="caution">
    <text evidence="2">The sequence shown here is derived from an EMBL/GenBank/DDBJ whole genome shotgun (WGS) entry which is preliminary data.</text>
</comment>
<dbReference type="InterPro" id="IPR022686">
    <property type="entry name" value="G2P_N"/>
</dbReference>
<dbReference type="HOGENOM" id="CLU_838564_0_0_9"/>
<dbReference type="GO" id="GO:0006260">
    <property type="term" value="P:DNA replication"/>
    <property type="evidence" value="ECO:0007669"/>
    <property type="project" value="InterPro"/>
</dbReference>
<accession>V6M0S8</accession>
<dbReference type="EMBL" id="AYJU01000018">
    <property type="protein sequence ID" value="EST52219.1"/>
    <property type="molecule type" value="Genomic_DNA"/>
</dbReference>
<evidence type="ECO:0000313" key="3">
    <source>
        <dbReference type="Proteomes" id="UP000017973"/>
    </source>
</evidence>
<reference evidence="2 3" key="1">
    <citation type="journal article" date="2014" name="Genome Announc.">
        <title>Draft Genome Sequence of Brevibacillus panacihumi Strain W25, a Halotolerant Hydrocarbon-Degrading Bacterium.</title>
        <authorList>
            <person name="Wang X."/>
            <person name="Jin D."/>
            <person name="Zhou L."/>
            <person name="Wu L."/>
            <person name="An W."/>
            <person name="Chen Y."/>
            <person name="Zhao L."/>
        </authorList>
    </citation>
    <scope>NUCLEOTIDE SEQUENCE [LARGE SCALE GENOMIC DNA]</scope>
    <source>
        <strain evidence="2 3">W25</strain>
    </source>
</reference>
<evidence type="ECO:0000259" key="1">
    <source>
        <dbReference type="Pfam" id="PF05144"/>
    </source>
</evidence>
<dbReference type="RefSeq" id="WP_023559100.1">
    <property type="nucleotide sequence ID" value="NZ_KI629786.1"/>
</dbReference>
<proteinExistence type="predicted"/>
<feature type="domain" description="Replication-associated protein G2P N-terminal" evidence="1">
    <location>
        <begin position="94"/>
        <end position="190"/>
    </location>
</feature>
<evidence type="ECO:0000313" key="2">
    <source>
        <dbReference type="EMBL" id="EST52219.1"/>
    </source>
</evidence>
<dbReference type="AlphaFoldDB" id="V6M0S8"/>
<name>V6M0S8_9BACL</name>
<protein>
    <recommendedName>
        <fullName evidence="1">Replication-associated protein G2P N-terminal domain-containing protein</fullName>
    </recommendedName>
</protein>
<dbReference type="eggNOG" id="ENOG5033QU6">
    <property type="taxonomic scope" value="Bacteria"/>
</dbReference>
<dbReference type="STRING" id="1408254.T458_26845"/>